<dbReference type="CDD" id="cd15482">
    <property type="entry name" value="Sialidase_non-viral"/>
    <property type="match status" value="1"/>
</dbReference>
<dbReference type="GO" id="GO:0006897">
    <property type="term" value="P:endocytosis"/>
    <property type="evidence" value="ECO:0007669"/>
    <property type="project" value="TreeGrafter"/>
</dbReference>
<dbReference type="Pfam" id="PF15901">
    <property type="entry name" value="Sortilin_C"/>
    <property type="match status" value="1"/>
</dbReference>
<evidence type="ECO:0000256" key="5">
    <source>
        <dbReference type="ARBA" id="ARBA00023136"/>
    </source>
</evidence>
<dbReference type="InterPro" id="IPR011705">
    <property type="entry name" value="BACK"/>
</dbReference>
<dbReference type="InterPro" id="IPR050310">
    <property type="entry name" value="VPS10-sortilin"/>
</dbReference>
<feature type="compositionally biased region" description="Basic and acidic residues" evidence="7">
    <location>
        <begin position="1429"/>
        <end position="1445"/>
    </location>
</feature>
<dbReference type="GO" id="GO:0005794">
    <property type="term" value="C:Golgi apparatus"/>
    <property type="evidence" value="ECO:0007669"/>
    <property type="project" value="TreeGrafter"/>
</dbReference>
<dbReference type="Pfam" id="PF08005">
    <property type="entry name" value="PHR"/>
    <property type="match status" value="1"/>
</dbReference>
<dbReference type="Pfam" id="PF15902">
    <property type="entry name" value="Sortilin-Vps10"/>
    <property type="match status" value="2"/>
</dbReference>
<evidence type="ECO:0000256" key="2">
    <source>
        <dbReference type="ARBA" id="ARBA00004496"/>
    </source>
</evidence>
<keyword evidence="5 8" id="KW-0472">Membrane</keyword>
<dbReference type="InterPro" id="IPR012983">
    <property type="entry name" value="PHR"/>
</dbReference>
<name>A0A2B4SKK5_STYPI</name>
<feature type="region of interest" description="Disordered" evidence="7">
    <location>
        <begin position="453"/>
        <end position="488"/>
    </location>
</feature>
<organism evidence="10 11">
    <name type="scientific">Stylophora pistillata</name>
    <name type="common">Smooth cauliflower coral</name>
    <dbReference type="NCBI Taxonomy" id="50429"/>
    <lineage>
        <taxon>Eukaryota</taxon>
        <taxon>Metazoa</taxon>
        <taxon>Cnidaria</taxon>
        <taxon>Anthozoa</taxon>
        <taxon>Hexacorallia</taxon>
        <taxon>Scleractinia</taxon>
        <taxon>Astrocoeniina</taxon>
        <taxon>Pocilloporidae</taxon>
        <taxon>Stylophora</taxon>
    </lineage>
</organism>
<feature type="transmembrane region" description="Helical" evidence="8">
    <location>
        <begin position="1379"/>
        <end position="1399"/>
    </location>
</feature>
<dbReference type="PANTHER" id="PTHR12106:SF23">
    <property type="entry name" value="SORTILIN"/>
    <property type="match status" value="1"/>
</dbReference>
<dbReference type="OrthoDB" id="9979965at2759"/>
<gene>
    <name evidence="10" type="primary">Sort1</name>
    <name evidence="10" type="ORF">AWC38_SpisGene5590</name>
</gene>
<dbReference type="Gene3D" id="2.60.120.820">
    <property type="entry name" value="PHR domain"/>
    <property type="match status" value="1"/>
</dbReference>
<keyword evidence="3" id="KW-0963">Cytoplasm</keyword>
<dbReference type="GO" id="GO:0016020">
    <property type="term" value="C:membrane"/>
    <property type="evidence" value="ECO:0007669"/>
    <property type="project" value="UniProtKB-SubCell"/>
</dbReference>
<dbReference type="Gene3D" id="1.25.40.420">
    <property type="match status" value="1"/>
</dbReference>
<dbReference type="SUPFAM" id="SSF110296">
    <property type="entry name" value="Oligoxyloglucan reducing end-specific cellobiohydrolase"/>
    <property type="match status" value="1"/>
</dbReference>
<dbReference type="InterPro" id="IPR038648">
    <property type="entry name" value="PHR_sf"/>
</dbReference>
<evidence type="ECO:0000256" key="7">
    <source>
        <dbReference type="SAM" id="MobiDB-lite"/>
    </source>
</evidence>
<dbReference type="GO" id="GO:0005829">
    <property type="term" value="C:cytosol"/>
    <property type="evidence" value="ECO:0007669"/>
    <property type="project" value="GOC"/>
</dbReference>
<dbReference type="Gene3D" id="2.130.10.10">
    <property type="entry name" value="YVTN repeat-like/Quinoprotein amine dehydrogenase"/>
    <property type="match status" value="1"/>
</dbReference>
<evidence type="ECO:0000313" key="10">
    <source>
        <dbReference type="EMBL" id="PFX29639.1"/>
    </source>
</evidence>
<dbReference type="InterPro" id="IPR000210">
    <property type="entry name" value="BTB/POZ_dom"/>
</dbReference>
<dbReference type="InterPro" id="IPR031777">
    <property type="entry name" value="Sortilin_C"/>
</dbReference>
<protein>
    <submittedName>
        <fullName evidence="10">Sortilin</fullName>
    </submittedName>
</protein>
<evidence type="ECO:0000256" key="4">
    <source>
        <dbReference type="ARBA" id="ARBA00022737"/>
    </source>
</evidence>
<dbReference type="Proteomes" id="UP000225706">
    <property type="component" value="Unassembled WGS sequence"/>
</dbReference>
<keyword evidence="6" id="KW-0325">Glycoprotein</keyword>
<evidence type="ECO:0000256" key="8">
    <source>
        <dbReference type="SAM" id="Phobius"/>
    </source>
</evidence>
<dbReference type="SMART" id="SM00602">
    <property type="entry name" value="VPS10"/>
    <property type="match status" value="1"/>
</dbReference>
<dbReference type="InterPro" id="IPR011333">
    <property type="entry name" value="SKP1/BTB/POZ_sf"/>
</dbReference>
<evidence type="ECO:0000256" key="6">
    <source>
        <dbReference type="ARBA" id="ARBA00023180"/>
    </source>
</evidence>
<dbReference type="GO" id="GO:0016050">
    <property type="term" value="P:vesicle organization"/>
    <property type="evidence" value="ECO:0007669"/>
    <property type="project" value="TreeGrafter"/>
</dbReference>
<dbReference type="GO" id="GO:0006895">
    <property type="term" value="P:Golgi to endosome transport"/>
    <property type="evidence" value="ECO:0007669"/>
    <property type="project" value="TreeGrafter"/>
</dbReference>
<reference evidence="11" key="1">
    <citation type="journal article" date="2017" name="bioRxiv">
        <title>Comparative analysis of the genomes of Stylophora pistillata and Acropora digitifera provides evidence for extensive differences between species of corals.</title>
        <authorList>
            <person name="Voolstra C.R."/>
            <person name="Li Y."/>
            <person name="Liew Y.J."/>
            <person name="Baumgarten S."/>
            <person name="Zoccola D."/>
            <person name="Flot J.-F."/>
            <person name="Tambutte S."/>
            <person name="Allemand D."/>
            <person name="Aranda M."/>
        </authorList>
    </citation>
    <scope>NUCLEOTIDE SEQUENCE [LARGE SCALE GENOMIC DNA]</scope>
</reference>
<dbReference type="InterPro" id="IPR031778">
    <property type="entry name" value="Sortilin_N"/>
</dbReference>
<evidence type="ECO:0000313" key="11">
    <source>
        <dbReference type="Proteomes" id="UP000225706"/>
    </source>
</evidence>
<feature type="domain" description="BTB" evidence="9">
    <location>
        <begin position="55"/>
        <end position="127"/>
    </location>
</feature>
<comment type="caution">
    <text evidence="10">The sequence shown here is derived from an EMBL/GenBank/DDBJ whole genome shotgun (WGS) entry which is preliminary data.</text>
</comment>
<proteinExistence type="predicted"/>
<dbReference type="SMART" id="SM00875">
    <property type="entry name" value="BACK"/>
    <property type="match status" value="1"/>
</dbReference>
<sequence length="1458" mass="165961">MASNYEISAATGYNTSAAINNTAASAALVIGEFWQENCLTLLDRTKFIFNKELLSDVKFVVPAASSNVRRMIPAHKLILAISSPVFYAMFYGPMAETRSSFEFPDYEYESLLEFFRFLYHDEVNLSESNVLQVLHLAKQYMVPSLVNKCTKYLRDIVDISNVFVVLIPAQTYEEKDLEDKCWKVIEMQADQAVTSKEFFTVERSVVESVVKRETLNIKEVDLFKAVNQWATRKIETEEKTPDGALKRQVLGEEIVKAIRFALMSQREFASAVLDSGILTDKERESMMKYYSNVSTVPLPFLEVKRQQINFPRCHRFLEFRSPCSGSHGDWRYDGHVTDKLRFSVSKQIRLRGVRHFGSKGNEYTISLQVDEIQYFPTMCLVQESGNYASSEMNQTSKYAGFDVLFVSPVVLKADREYEIRSVIKGPSSCGELVTDRPSKDVLKLSMSRKSLNQQRRFRRHTKRAEDGSGEKCRNPAMDEGSGIENNPWKFENETKMSISISWIGRKETGEAATMLLLATTELMFFFSKPSDLYKSEDFGKTFKHVNAEVFNTHIRKDSGILKSPVNPNKVILVSHSIPFFPTQSGLVITKNGGNSWEQVKCPFQISGPLLFHPRQEDWILAKAVVNGMAYLSTDFGRHWKFLQSYVRSLKWGAIKDTEGEENTILMTVSSNANSFLKGEAKLIRSRDLGEKFEAIHVQHVYSFGLQGHFLYVSIRHNMNNNSRTMHVSKNGGDSWDPVQVPTVEPERFYSIMDMSEGMIFLHVDDPGGRLVTTRLEDESLSADGCFWWLTEWKNCPSHTIAGLVELYEQLLPTRVYTSQKTHTSGEGEVRCRLCGKAPESVAHILSGCSALAQSKYLSRHDAALKVLFYQLLYDEGFIDEIPPWYSPDKPKPVYESENVKAYWDVPIYADQQEVRCNRVDARIVNHMCKRVVTLEMSCPWVNNRTRKDEEKTLKYGPLRWELRQQFPGYEVKQYNIIMDALGGWSRELDVMMRELVGGRSTDVLRKMQRAVLSGTLSIAWTFKGPPVFLPPLKPTPQIPVRPGNSGQEEPPHTGRGVLYTSDADGIVFGESLRNHVYTNVLEVTDFYKVESMRGTYITSRMNNDNSITTVISFNRGGEWGTIPLKEEQCKNVNLEPGEKCSLQIHNRFSRSRGVQFTMGPLSIPNAVGIILAHGHPGSALNRNVDVWMTRDGGYTWNKVLSGSHHYSIGDHGNLIVAVPASSSTTKQLMYSVNEGGCWFKYTFTDRDFTVTGLVTEPGGSTMRFSLWGFTLPSRAWQVITVDFEKVLKRACGDDDYEDWIPHGAGTNNGCLLGRKVHIRRPKQESLHRRIPGDQCCGGDSKVSKYLDSRQLCKNASWYEYGMNYDYEAKFAKKNARSKAAVWIVISMLLILIVAAVYFGRKYWKVHKLRPSYRYSKLSQDDDEEMEGSESFKYEPRPKGLRAYRDCDTSDDDAAMIDL</sequence>
<feature type="region of interest" description="Disordered" evidence="7">
    <location>
        <begin position="1419"/>
        <end position="1445"/>
    </location>
</feature>
<keyword evidence="8" id="KW-0812">Transmembrane</keyword>
<comment type="subcellular location">
    <subcellularLocation>
        <location evidence="2">Cytoplasm</location>
    </subcellularLocation>
    <subcellularLocation>
        <location evidence="1">Membrane</location>
    </subcellularLocation>
</comment>
<dbReference type="EMBL" id="LSMT01000062">
    <property type="protein sequence ID" value="PFX29639.1"/>
    <property type="molecule type" value="Genomic_DNA"/>
</dbReference>
<dbReference type="Gene3D" id="3.30.710.10">
    <property type="entry name" value="Potassium Channel Kv1.1, Chain A"/>
    <property type="match status" value="1"/>
</dbReference>
<feature type="compositionally biased region" description="Basic and acidic residues" evidence="7">
    <location>
        <begin position="463"/>
        <end position="473"/>
    </location>
</feature>
<evidence type="ECO:0000259" key="9">
    <source>
        <dbReference type="PROSITE" id="PS50097"/>
    </source>
</evidence>
<evidence type="ECO:0000256" key="3">
    <source>
        <dbReference type="ARBA" id="ARBA00022490"/>
    </source>
</evidence>
<dbReference type="STRING" id="50429.A0A2B4SKK5"/>
<dbReference type="PANTHER" id="PTHR12106">
    <property type="entry name" value="SORTILIN RELATED"/>
    <property type="match status" value="1"/>
</dbReference>
<dbReference type="Gene3D" id="2.10.70.80">
    <property type="match status" value="1"/>
</dbReference>
<dbReference type="InterPro" id="IPR015943">
    <property type="entry name" value="WD40/YVTN_repeat-like_dom_sf"/>
</dbReference>
<dbReference type="InterPro" id="IPR006581">
    <property type="entry name" value="VPS10"/>
</dbReference>
<keyword evidence="4" id="KW-0677">Repeat</keyword>
<evidence type="ECO:0000256" key="1">
    <source>
        <dbReference type="ARBA" id="ARBA00004370"/>
    </source>
</evidence>
<dbReference type="Pfam" id="PF00651">
    <property type="entry name" value="BTB"/>
    <property type="match status" value="1"/>
</dbReference>
<keyword evidence="11" id="KW-1185">Reference proteome</keyword>
<accession>A0A2B4SKK5</accession>
<dbReference type="SUPFAM" id="SSF54695">
    <property type="entry name" value="POZ domain"/>
    <property type="match status" value="1"/>
</dbReference>
<dbReference type="Pfam" id="PF07707">
    <property type="entry name" value="BACK"/>
    <property type="match status" value="1"/>
</dbReference>
<dbReference type="SMART" id="SM00225">
    <property type="entry name" value="BTB"/>
    <property type="match status" value="1"/>
</dbReference>
<keyword evidence="8" id="KW-1133">Transmembrane helix</keyword>
<dbReference type="PROSITE" id="PS50097">
    <property type="entry name" value="BTB"/>
    <property type="match status" value="1"/>
</dbReference>